<dbReference type="InterPro" id="IPR050773">
    <property type="entry name" value="CbxX/CfxQ_RuBisCO_ESX"/>
</dbReference>
<dbReference type="Pfam" id="PF17866">
    <property type="entry name" value="AAA_lid_6"/>
    <property type="match status" value="1"/>
</dbReference>
<dbReference type="PANTHER" id="PTHR43392:SF2">
    <property type="entry name" value="AAA-TYPE ATPASE FAMILY PROTEIN _ ANKYRIN REPEAT FAMILY PROTEIN"/>
    <property type="match status" value="1"/>
</dbReference>
<dbReference type="GO" id="GO:0016887">
    <property type="term" value="F:ATP hydrolysis activity"/>
    <property type="evidence" value="ECO:0007669"/>
    <property type="project" value="InterPro"/>
</dbReference>
<dbReference type="InterPro" id="IPR041627">
    <property type="entry name" value="AAA_lid_6"/>
</dbReference>
<keyword evidence="7" id="KW-1185">Reference proteome</keyword>
<dbReference type="NCBIfam" id="TIGR02881">
    <property type="entry name" value="spore_V_K"/>
    <property type="match status" value="1"/>
</dbReference>
<keyword evidence="3" id="KW-0067">ATP-binding</keyword>
<dbReference type="Pfam" id="PF00004">
    <property type="entry name" value="AAA"/>
    <property type="match status" value="1"/>
</dbReference>
<evidence type="ECO:0000313" key="6">
    <source>
        <dbReference type="EMBL" id="OPA74694.1"/>
    </source>
</evidence>
<dbReference type="Proteomes" id="UP000190188">
    <property type="component" value="Unassembled WGS sequence"/>
</dbReference>
<organism evidence="6 7">
    <name type="scientific">Paenibacillus selenitireducens</name>
    <dbReference type="NCBI Taxonomy" id="1324314"/>
    <lineage>
        <taxon>Bacteria</taxon>
        <taxon>Bacillati</taxon>
        <taxon>Bacillota</taxon>
        <taxon>Bacilli</taxon>
        <taxon>Bacillales</taxon>
        <taxon>Paenibacillaceae</taxon>
        <taxon>Paenibacillus</taxon>
    </lineage>
</organism>
<gene>
    <name evidence="6" type="ORF">BVG16_23335</name>
</gene>
<dbReference type="InterPro" id="IPR014232">
    <property type="entry name" value="Spore_V_K"/>
</dbReference>
<evidence type="ECO:0000256" key="3">
    <source>
        <dbReference type="ARBA" id="ARBA00022840"/>
    </source>
</evidence>
<dbReference type="OrthoDB" id="9806903at2"/>
<dbReference type="AlphaFoldDB" id="A0A1T2X472"/>
<comment type="caution">
    <text evidence="6">The sequence shown here is derived from an EMBL/GenBank/DDBJ whole genome shotgun (WGS) entry which is preliminary data.</text>
</comment>
<dbReference type="PRINTS" id="PR00819">
    <property type="entry name" value="CBXCFQXSUPER"/>
</dbReference>
<keyword evidence="2" id="KW-0547">Nucleotide-binding</keyword>
<dbReference type="CDD" id="cd00009">
    <property type="entry name" value="AAA"/>
    <property type="match status" value="1"/>
</dbReference>
<dbReference type="STRING" id="1324314.BVG16_23335"/>
<feature type="region of interest" description="Disordered" evidence="4">
    <location>
        <begin position="1"/>
        <end position="43"/>
    </location>
</feature>
<evidence type="ECO:0000256" key="2">
    <source>
        <dbReference type="ARBA" id="ARBA00022741"/>
    </source>
</evidence>
<feature type="domain" description="AAA+ ATPase" evidence="5">
    <location>
        <begin position="100"/>
        <end position="238"/>
    </location>
</feature>
<comment type="similarity">
    <text evidence="1">Belongs to the CbxX/CfxQ family.</text>
</comment>
<evidence type="ECO:0000313" key="7">
    <source>
        <dbReference type="Proteomes" id="UP000190188"/>
    </source>
</evidence>
<feature type="compositionally biased region" description="Polar residues" evidence="4">
    <location>
        <begin position="28"/>
        <end position="41"/>
    </location>
</feature>
<evidence type="ECO:0000256" key="1">
    <source>
        <dbReference type="ARBA" id="ARBA00010378"/>
    </source>
</evidence>
<evidence type="ECO:0000259" key="5">
    <source>
        <dbReference type="SMART" id="SM00382"/>
    </source>
</evidence>
<dbReference type="SMART" id="SM00382">
    <property type="entry name" value="AAA"/>
    <property type="match status" value="1"/>
</dbReference>
<dbReference type="RefSeq" id="WP_078501609.1">
    <property type="nucleotide sequence ID" value="NZ_MSZX01000010.1"/>
</dbReference>
<dbReference type="EMBL" id="MSZX01000010">
    <property type="protein sequence ID" value="OPA74694.1"/>
    <property type="molecule type" value="Genomic_DNA"/>
</dbReference>
<dbReference type="FunFam" id="3.40.50.300:FF:000216">
    <property type="entry name" value="Type VII secretion ATPase EccA"/>
    <property type="match status" value="1"/>
</dbReference>
<dbReference type="InterPro" id="IPR003593">
    <property type="entry name" value="AAA+_ATPase"/>
</dbReference>
<name>A0A1T2X472_9BACL</name>
<accession>A0A1T2X472</accession>
<sequence length="330" mass="37260">MNGRVMASTGQRSESRPSRQISVILRNQEPTATTQPAQEMESTGHAAAKAVAHNSHFAEMQKDLDQLIGLDNIKELVYEIYALLQVSQMRTEAGLLSGTHVYHMVFKGNPGTGKTTVARIVAKLFQQMGVISKGHLIEVERADLVGEYIGHTAQKTRDLVKKAVGGVLFIDEAYSLARGGEKDFGKEAIDTLVKAMEDMKNQFVLILAGYSGEMDFFMQTNPGLPSRFPIQIEFPDYTIDQLIQIAELMVKERDYTLMPQTIMNLRQHLIQEKNDTFHSFSNARYVRNMIEKSIRNQAVRLLNQYQHTSPSRSELMTLKTEDLKVEKPPR</sequence>
<proteinExistence type="inferred from homology"/>
<dbReference type="InterPro" id="IPR000641">
    <property type="entry name" value="CbxX/CfxQ"/>
</dbReference>
<dbReference type="PANTHER" id="PTHR43392">
    <property type="entry name" value="AAA-TYPE ATPASE FAMILY PROTEIN / ANKYRIN REPEAT FAMILY PROTEIN"/>
    <property type="match status" value="1"/>
</dbReference>
<dbReference type="SUPFAM" id="SSF52540">
    <property type="entry name" value="P-loop containing nucleoside triphosphate hydrolases"/>
    <property type="match status" value="1"/>
</dbReference>
<reference evidence="6 7" key="1">
    <citation type="submission" date="2017-01" db="EMBL/GenBank/DDBJ databases">
        <title>Genome analysis of Paenibacillus selenitrireducens ES3-24.</title>
        <authorList>
            <person name="Xu D."/>
            <person name="Yao R."/>
            <person name="Zheng S."/>
        </authorList>
    </citation>
    <scope>NUCLEOTIDE SEQUENCE [LARGE SCALE GENOMIC DNA]</scope>
    <source>
        <strain evidence="6 7">ES3-24</strain>
    </source>
</reference>
<dbReference type="InterPro" id="IPR027417">
    <property type="entry name" value="P-loop_NTPase"/>
</dbReference>
<dbReference type="GO" id="GO:0005524">
    <property type="term" value="F:ATP binding"/>
    <property type="evidence" value="ECO:0007669"/>
    <property type="project" value="UniProtKB-KW"/>
</dbReference>
<dbReference type="InterPro" id="IPR003959">
    <property type="entry name" value="ATPase_AAA_core"/>
</dbReference>
<protein>
    <submittedName>
        <fullName evidence="6">Stage V sporulation protein K</fullName>
    </submittedName>
</protein>
<dbReference type="Gene3D" id="1.10.8.60">
    <property type="match status" value="1"/>
</dbReference>
<dbReference type="Gene3D" id="3.40.50.300">
    <property type="entry name" value="P-loop containing nucleotide triphosphate hydrolases"/>
    <property type="match status" value="1"/>
</dbReference>
<evidence type="ECO:0000256" key="4">
    <source>
        <dbReference type="SAM" id="MobiDB-lite"/>
    </source>
</evidence>